<gene>
    <name evidence="1" type="ORF">CPB84DRAFT_1755783</name>
</gene>
<keyword evidence="2" id="KW-1185">Reference proteome</keyword>
<sequence length="177" mass="19340">MTLLMLTTFQRHALETITCLNHYHKWKDVELHLDGKLQLVDDSIMGCIMTNMMKILSVVSPEHLAMNLHIYPGMAMIWDSPPSVICNRACQNLHLGSIHISYSAWEYGPGEMPEAAQTAAAGRSSILQVPQVVMTSGSMGAPFVPLSHAVLGHQINTVISLGSLKFWGVGSLDKGSL</sequence>
<evidence type="ECO:0000313" key="2">
    <source>
        <dbReference type="Proteomes" id="UP000724874"/>
    </source>
</evidence>
<accession>A0A9P5TEG4</accession>
<dbReference type="OrthoDB" id="2634326at2759"/>
<protein>
    <submittedName>
        <fullName evidence="1">Uncharacterized protein</fullName>
    </submittedName>
</protein>
<name>A0A9P5TEG4_GYMJU</name>
<dbReference type="AlphaFoldDB" id="A0A9P5TEG4"/>
<evidence type="ECO:0000313" key="1">
    <source>
        <dbReference type="EMBL" id="KAF8868726.1"/>
    </source>
</evidence>
<proteinExistence type="predicted"/>
<dbReference type="EMBL" id="JADNYJ010000558">
    <property type="protein sequence ID" value="KAF8868726.1"/>
    <property type="molecule type" value="Genomic_DNA"/>
</dbReference>
<reference evidence="1" key="1">
    <citation type="submission" date="2020-11" db="EMBL/GenBank/DDBJ databases">
        <authorList>
            <consortium name="DOE Joint Genome Institute"/>
            <person name="Ahrendt S."/>
            <person name="Riley R."/>
            <person name="Andreopoulos W."/>
            <person name="LaButti K."/>
            <person name="Pangilinan J."/>
            <person name="Ruiz-duenas F.J."/>
            <person name="Barrasa J.M."/>
            <person name="Sanchez-Garcia M."/>
            <person name="Camarero S."/>
            <person name="Miyauchi S."/>
            <person name="Serrano A."/>
            <person name="Linde D."/>
            <person name="Babiker R."/>
            <person name="Drula E."/>
            <person name="Ayuso-Fernandez I."/>
            <person name="Pacheco R."/>
            <person name="Padilla G."/>
            <person name="Ferreira P."/>
            <person name="Barriuso J."/>
            <person name="Kellner H."/>
            <person name="Castanera R."/>
            <person name="Alfaro M."/>
            <person name="Ramirez L."/>
            <person name="Pisabarro A.G."/>
            <person name="Kuo A."/>
            <person name="Tritt A."/>
            <person name="Lipzen A."/>
            <person name="He G."/>
            <person name="Yan M."/>
            <person name="Ng V."/>
            <person name="Cullen D."/>
            <person name="Martin F."/>
            <person name="Rosso M.-N."/>
            <person name="Henrissat B."/>
            <person name="Hibbett D."/>
            <person name="Martinez A.T."/>
            <person name="Grigoriev I.V."/>
        </authorList>
    </citation>
    <scope>NUCLEOTIDE SEQUENCE</scope>
    <source>
        <strain evidence="1">AH 44721</strain>
    </source>
</reference>
<organism evidence="1 2">
    <name type="scientific">Gymnopilus junonius</name>
    <name type="common">Spectacular rustgill mushroom</name>
    <name type="synonym">Gymnopilus spectabilis subsp. junonius</name>
    <dbReference type="NCBI Taxonomy" id="109634"/>
    <lineage>
        <taxon>Eukaryota</taxon>
        <taxon>Fungi</taxon>
        <taxon>Dikarya</taxon>
        <taxon>Basidiomycota</taxon>
        <taxon>Agaricomycotina</taxon>
        <taxon>Agaricomycetes</taxon>
        <taxon>Agaricomycetidae</taxon>
        <taxon>Agaricales</taxon>
        <taxon>Agaricineae</taxon>
        <taxon>Hymenogastraceae</taxon>
        <taxon>Gymnopilus</taxon>
    </lineage>
</organism>
<dbReference type="Proteomes" id="UP000724874">
    <property type="component" value="Unassembled WGS sequence"/>
</dbReference>
<comment type="caution">
    <text evidence="1">The sequence shown here is derived from an EMBL/GenBank/DDBJ whole genome shotgun (WGS) entry which is preliminary data.</text>
</comment>